<evidence type="ECO:0000313" key="2">
    <source>
        <dbReference type="Proteomes" id="UP000030762"/>
    </source>
</evidence>
<dbReference type="EMBL" id="JH767164">
    <property type="protein sequence ID" value="EQC32375.1"/>
    <property type="molecule type" value="Genomic_DNA"/>
</dbReference>
<proteinExistence type="predicted"/>
<name>T0QFK1_SAPDV</name>
<dbReference type="VEuPathDB" id="FungiDB:SDRG_10121"/>
<gene>
    <name evidence="1" type="ORF">SDRG_10121</name>
</gene>
<dbReference type="RefSeq" id="XP_008614316.1">
    <property type="nucleotide sequence ID" value="XM_008616094.1"/>
</dbReference>
<reference evidence="1 2" key="1">
    <citation type="submission" date="2012-04" db="EMBL/GenBank/DDBJ databases">
        <title>The Genome Sequence of Saprolegnia declina VS20.</title>
        <authorList>
            <consortium name="The Broad Institute Genome Sequencing Platform"/>
            <person name="Russ C."/>
            <person name="Nusbaum C."/>
            <person name="Tyler B."/>
            <person name="van West P."/>
            <person name="Dieguez-Uribeondo J."/>
            <person name="de Bruijn I."/>
            <person name="Tripathy S."/>
            <person name="Jiang R."/>
            <person name="Young S.K."/>
            <person name="Zeng Q."/>
            <person name="Gargeya S."/>
            <person name="Fitzgerald M."/>
            <person name="Haas B."/>
            <person name="Abouelleil A."/>
            <person name="Alvarado L."/>
            <person name="Arachchi H.M."/>
            <person name="Berlin A."/>
            <person name="Chapman S.B."/>
            <person name="Goldberg J."/>
            <person name="Griggs A."/>
            <person name="Gujja S."/>
            <person name="Hansen M."/>
            <person name="Howarth C."/>
            <person name="Imamovic A."/>
            <person name="Larimer J."/>
            <person name="McCowen C."/>
            <person name="Montmayeur A."/>
            <person name="Murphy C."/>
            <person name="Neiman D."/>
            <person name="Pearson M."/>
            <person name="Priest M."/>
            <person name="Roberts A."/>
            <person name="Saif S."/>
            <person name="Shea T."/>
            <person name="Sisk P."/>
            <person name="Sykes S."/>
            <person name="Wortman J."/>
            <person name="Nusbaum C."/>
            <person name="Birren B."/>
        </authorList>
    </citation>
    <scope>NUCLEOTIDE SEQUENCE [LARGE SCALE GENOMIC DNA]</scope>
    <source>
        <strain evidence="1 2">VS20</strain>
    </source>
</reference>
<dbReference type="InParanoid" id="T0QFK1"/>
<dbReference type="GeneID" id="19950848"/>
<dbReference type="Proteomes" id="UP000030762">
    <property type="component" value="Unassembled WGS sequence"/>
</dbReference>
<keyword evidence="2" id="KW-1185">Reference proteome</keyword>
<dbReference type="AlphaFoldDB" id="T0QFK1"/>
<accession>T0QFK1</accession>
<evidence type="ECO:0000313" key="1">
    <source>
        <dbReference type="EMBL" id="EQC32375.1"/>
    </source>
</evidence>
<organism evidence="1 2">
    <name type="scientific">Saprolegnia diclina (strain VS20)</name>
    <dbReference type="NCBI Taxonomy" id="1156394"/>
    <lineage>
        <taxon>Eukaryota</taxon>
        <taxon>Sar</taxon>
        <taxon>Stramenopiles</taxon>
        <taxon>Oomycota</taxon>
        <taxon>Saprolegniomycetes</taxon>
        <taxon>Saprolegniales</taxon>
        <taxon>Saprolegniaceae</taxon>
        <taxon>Saprolegnia</taxon>
    </lineage>
</organism>
<sequence length="149" mass="14476">MQQASVPVHSTQGSAVVQLSWASARWFVALVALGEGDNVTGASVGPDGVVVTFGKGLGVDATGVNVAGVGVVDGASVAFVGTGSGVLVTPSIGAGVNVGALVLVSTTGALVVLLLSKGVGAVEIWAFTTAAAKATAAIHAEGRMWGLIH</sequence>
<protein>
    <submittedName>
        <fullName evidence="1">Uncharacterized protein</fullName>
    </submittedName>
</protein>